<keyword evidence="7" id="KW-0539">Nucleus</keyword>
<organism evidence="12 13">
    <name type="scientific">Rhodamnia argentea</name>
    <dbReference type="NCBI Taxonomy" id="178133"/>
    <lineage>
        <taxon>Eukaryota</taxon>
        <taxon>Viridiplantae</taxon>
        <taxon>Streptophyta</taxon>
        <taxon>Embryophyta</taxon>
        <taxon>Tracheophyta</taxon>
        <taxon>Spermatophyta</taxon>
        <taxon>Magnoliopsida</taxon>
        <taxon>eudicotyledons</taxon>
        <taxon>Gunneridae</taxon>
        <taxon>Pentapetalae</taxon>
        <taxon>rosids</taxon>
        <taxon>malvids</taxon>
        <taxon>Myrtales</taxon>
        <taxon>Myrtaceae</taxon>
        <taxon>Myrtoideae</taxon>
        <taxon>Myrteae</taxon>
        <taxon>Australasian group</taxon>
        <taxon>Rhodamnia</taxon>
    </lineage>
</organism>
<dbReference type="FunFam" id="1.10.10.10:FF:000057">
    <property type="entry name" value="Heat shock transcription factor 1"/>
    <property type="match status" value="1"/>
</dbReference>
<evidence type="ECO:0000256" key="6">
    <source>
        <dbReference type="ARBA" id="ARBA00023163"/>
    </source>
</evidence>
<evidence type="ECO:0000256" key="4">
    <source>
        <dbReference type="ARBA" id="ARBA00023016"/>
    </source>
</evidence>
<protein>
    <submittedName>
        <fullName evidence="13">Heat shock factor protein HSF30-like</fullName>
    </submittedName>
</protein>
<feature type="region of interest" description="Disordered" evidence="10">
    <location>
        <begin position="29"/>
        <end position="51"/>
    </location>
</feature>
<evidence type="ECO:0000256" key="1">
    <source>
        <dbReference type="ARBA" id="ARBA00004123"/>
    </source>
</evidence>
<evidence type="ECO:0000256" key="8">
    <source>
        <dbReference type="ARBA" id="ARBA00061350"/>
    </source>
</evidence>
<dbReference type="GO" id="GO:0003700">
    <property type="term" value="F:DNA-binding transcription factor activity"/>
    <property type="evidence" value="ECO:0007669"/>
    <property type="project" value="InterPro"/>
</dbReference>
<dbReference type="SUPFAM" id="SSF46785">
    <property type="entry name" value="Winged helix' DNA-binding domain"/>
    <property type="match status" value="1"/>
</dbReference>
<evidence type="ECO:0000259" key="11">
    <source>
        <dbReference type="PROSITE" id="PS00434"/>
    </source>
</evidence>
<dbReference type="InterPro" id="IPR036388">
    <property type="entry name" value="WH-like_DNA-bd_sf"/>
</dbReference>
<evidence type="ECO:0000256" key="2">
    <source>
        <dbReference type="ARBA" id="ARBA00022553"/>
    </source>
</evidence>
<dbReference type="RefSeq" id="XP_048133073.1">
    <property type="nucleotide sequence ID" value="XM_048277116.1"/>
</dbReference>
<sequence length="392" mass="44036">MRERSSYEGLPVEREGEAIDMEGEVVLREEEASSNVRRRRPQPMEGLGEAGPPPFLTKTFEIVEDPATDPIVSWSGARNSFIVWDAHLFSTALLPKYFKHGNFSSFIRQLNTYGFRKVDPDRWEFAHEGFLGGQRHLLKTIKRRRHVLQSTHQRAGGACVELGHYGLNSELERLRRDRGLLVAEVARLRQQQEQSRDQIFAMEQRMQYTERKQQQMMAFLAKACNSPFFIRQLVQRNARGRELRGVKIGHKRRLTATPSLENLQDEVTAAAVGHGGEGDGANREQEEMVNLESEMRTMFSAALDDESSSDVKEPSTAPIPATRCGSTDAVNQTILEELLSEDLMTGNPEEEILVGDQPEIDMEADDLAPGGRNAGEGLQDIVNQSGYLGSKP</sequence>
<dbReference type="GO" id="GO:0000978">
    <property type="term" value="F:RNA polymerase II cis-regulatory region sequence-specific DNA binding"/>
    <property type="evidence" value="ECO:0007669"/>
    <property type="project" value="TreeGrafter"/>
</dbReference>
<dbReference type="SMART" id="SM00415">
    <property type="entry name" value="HSF"/>
    <property type="match status" value="1"/>
</dbReference>
<proteinExistence type="inferred from homology"/>
<evidence type="ECO:0000313" key="12">
    <source>
        <dbReference type="Proteomes" id="UP000827889"/>
    </source>
</evidence>
<dbReference type="Proteomes" id="UP000827889">
    <property type="component" value="Chromosome 4"/>
</dbReference>
<evidence type="ECO:0000256" key="5">
    <source>
        <dbReference type="ARBA" id="ARBA00023125"/>
    </source>
</evidence>
<dbReference type="GO" id="GO:0005634">
    <property type="term" value="C:nucleus"/>
    <property type="evidence" value="ECO:0007669"/>
    <property type="project" value="UniProtKB-SubCell"/>
</dbReference>
<keyword evidence="12" id="KW-1185">Reference proteome</keyword>
<feature type="compositionally biased region" description="Polar residues" evidence="10">
    <location>
        <begin position="381"/>
        <end position="392"/>
    </location>
</feature>
<dbReference type="PANTHER" id="PTHR10015:SF338">
    <property type="entry name" value="HEAT STRESS TRANSCRIPTION FACTOR A-2"/>
    <property type="match status" value="1"/>
</dbReference>
<evidence type="ECO:0000256" key="3">
    <source>
        <dbReference type="ARBA" id="ARBA00023015"/>
    </source>
</evidence>
<dbReference type="InterPro" id="IPR036390">
    <property type="entry name" value="WH_DNA-bd_sf"/>
</dbReference>
<keyword evidence="3" id="KW-0805">Transcription regulation</keyword>
<evidence type="ECO:0000256" key="10">
    <source>
        <dbReference type="SAM" id="MobiDB-lite"/>
    </source>
</evidence>
<keyword evidence="4" id="KW-0346">Stress response</keyword>
<accession>A0A8B8P7N0</accession>
<dbReference type="PROSITE" id="PS00434">
    <property type="entry name" value="HSF_DOMAIN"/>
    <property type="match status" value="1"/>
</dbReference>
<dbReference type="Gene3D" id="1.10.10.10">
    <property type="entry name" value="Winged helix-like DNA-binding domain superfamily/Winged helix DNA-binding domain"/>
    <property type="match status" value="1"/>
</dbReference>
<keyword evidence="2" id="KW-0597">Phosphoprotein</keyword>
<dbReference type="InterPro" id="IPR000232">
    <property type="entry name" value="HSF_DNA-bd"/>
</dbReference>
<feature type="domain" description="HSF-type DNA-binding" evidence="11">
    <location>
        <begin position="94"/>
        <end position="118"/>
    </location>
</feature>
<keyword evidence="9" id="KW-0175">Coiled coil</keyword>
<evidence type="ECO:0000313" key="13">
    <source>
        <dbReference type="RefSeq" id="XP_048133073.1"/>
    </source>
</evidence>
<gene>
    <name evidence="13" type="primary">LOC115741138</name>
</gene>
<comment type="similarity">
    <text evidence="8">Belongs to the HSF family. Class A subfamily.</text>
</comment>
<reference evidence="13" key="1">
    <citation type="submission" date="2025-08" db="UniProtKB">
        <authorList>
            <consortium name="RefSeq"/>
        </authorList>
    </citation>
    <scope>IDENTIFICATION</scope>
    <source>
        <tissue evidence="13">Leaf</tissue>
    </source>
</reference>
<evidence type="ECO:0000256" key="7">
    <source>
        <dbReference type="ARBA" id="ARBA00023242"/>
    </source>
</evidence>
<dbReference type="GO" id="GO:0034605">
    <property type="term" value="P:cellular response to heat"/>
    <property type="evidence" value="ECO:0007669"/>
    <property type="project" value="TreeGrafter"/>
</dbReference>
<dbReference type="GeneID" id="115741138"/>
<dbReference type="PRINTS" id="PR00056">
    <property type="entry name" value="HSFDOMAIN"/>
</dbReference>
<keyword evidence="6" id="KW-0804">Transcription</keyword>
<name>A0A8B8P7N0_9MYRT</name>
<evidence type="ECO:0000256" key="9">
    <source>
        <dbReference type="SAM" id="Coils"/>
    </source>
</evidence>
<feature type="region of interest" description="Disordered" evidence="10">
    <location>
        <begin position="354"/>
        <end position="392"/>
    </location>
</feature>
<dbReference type="PANTHER" id="PTHR10015">
    <property type="entry name" value="HEAT SHOCK TRANSCRIPTION FACTOR"/>
    <property type="match status" value="1"/>
</dbReference>
<feature type="compositionally biased region" description="Acidic residues" evidence="10">
    <location>
        <begin position="354"/>
        <end position="366"/>
    </location>
</feature>
<dbReference type="KEGG" id="rarg:115741138"/>
<dbReference type="Pfam" id="PF00447">
    <property type="entry name" value="HSF_DNA-bind"/>
    <property type="match status" value="1"/>
</dbReference>
<feature type="coiled-coil region" evidence="9">
    <location>
        <begin position="171"/>
        <end position="205"/>
    </location>
</feature>
<dbReference type="GO" id="GO:0006357">
    <property type="term" value="P:regulation of transcription by RNA polymerase II"/>
    <property type="evidence" value="ECO:0007669"/>
    <property type="project" value="TreeGrafter"/>
</dbReference>
<dbReference type="AlphaFoldDB" id="A0A8B8P7N0"/>
<keyword evidence="5" id="KW-0238">DNA-binding</keyword>
<comment type="subcellular location">
    <subcellularLocation>
        <location evidence="1">Nucleus</location>
    </subcellularLocation>
</comment>
<feature type="region of interest" description="Disordered" evidence="10">
    <location>
        <begin position="303"/>
        <end position="325"/>
    </location>
</feature>